<gene>
    <name evidence="9" type="ORF">ACJMK2_000294</name>
</gene>
<accession>A0ABD3XNX6</accession>
<dbReference type="EMBL" id="JBJQND010000001">
    <property type="protein sequence ID" value="KAL3887909.1"/>
    <property type="molecule type" value="Genomic_DNA"/>
</dbReference>
<sequence length="696" mass="79034">MATATEERIHIAQLLQCPICLDTFKKPKLLPCGHTYCTSCIQSHINSKLTPSETELRCFPCPVCRADTSPQNPEVDIDKWAESFPVNSMVISLLDVTVERDGDKFCELCIKRNRKNSATSYCRECNRTMCGTCTECHGDIPSTNHHTVTDLNTKCEINEARPNLSSTEMCPIHSDKHIEFFCSDHYKLCCATCGFLEHRKCDTITSLIDMIKSYDSKTKSRELESILQDLHGYLKDIIDKVVTTGTSVTNDKTSILQKIQIAKLQLNSKIKKLEASLIADIEEKHKEEILNLHSLEARGHSLITAIDSDRTHLDLAMKYGSEVQKIITLHKLDQNQYRYIKTIDSYRENVTDVQFTFDVDEIFRSLANNLKQLGRINVARTKPDLPPCPHMKADLRRVTPVIEDTKIPQLAVSAGQSELECESEMTLSTTSKRNSMKVSAFCVKLSGDENTCAVSDILQLEDDKLILVDYINLKLKLFDPNNYKCTDFLVCPDRPWNVCHFLTNDVAVTIPFRKKIQIIKISGKMQNVREFRTRLDCYGIIMAANLLAVTTGKDQHCILILDKNGTEIRMIRENNYESESLFGPMRIATNASKTILYVSYHNGNVLVAYNSSWEALFTYTDPEMQGPAGVDTDRDGNIYLCGYNSDCVQEISVEGKLIKVLRRKRKPFTIRFDRKRTKLILTSGNCNVAEVFELFV</sequence>
<evidence type="ECO:0000256" key="2">
    <source>
        <dbReference type="ARBA" id="ARBA00022723"/>
    </source>
</evidence>
<dbReference type="PANTHER" id="PTHR25462">
    <property type="entry name" value="BONUS, ISOFORM C-RELATED"/>
    <property type="match status" value="1"/>
</dbReference>
<dbReference type="SMART" id="SM00184">
    <property type="entry name" value="RING"/>
    <property type="match status" value="1"/>
</dbReference>
<feature type="domain" description="RING-type" evidence="7">
    <location>
        <begin position="17"/>
        <end position="65"/>
    </location>
</feature>
<feature type="domain" description="B box-type" evidence="8">
    <location>
        <begin position="104"/>
        <end position="151"/>
    </location>
</feature>
<evidence type="ECO:0000256" key="3">
    <source>
        <dbReference type="ARBA" id="ARBA00022771"/>
    </source>
</evidence>
<keyword evidence="2" id="KW-0479">Metal-binding</keyword>
<comment type="caution">
    <text evidence="9">The sequence shown here is derived from an EMBL/GenBank/DDBJ whole genome shotgun (WGS) entry which is preliminary data.</text>
</comment>
<evidence type="ECO:0000256" key="1">
    <source>
        <dbReference type="ARBA" id="ARBA00022553"/>
    </source>
</evidence>
<keyword evidence="3 5" id="KW-0863">Zinc-finger</keyword>
<dbReference type="Gene3D" id="2.120.10.30">
    <property type="entry name" value="TolB, C-terminal domain"/>
    <property type="match status" value="1"/>
</dbReference>
<protein>
    <submittedName>
        <fullName evidence="9">Uncharacterized protein</fullName>
    </submittedName>
</protein>
<dbReference type="Pfam" id="PF13445">
    <property type="entry name" value="zf-RING_UBOX"/>
    <property type="match status" value="1"/>
</dbReference>
<dbReference type="Gene3D" id="3.30.40.10">
    <property type="entry name" value="Zinc/RING finger domain, C3HC4 (zinc finger)"/>
    <property type="match status" value="1"/>
</dbReference>
<feature type="coiled-coil region" evidence="6">
    <location>
        <begin position="256"/>
        <end position="298"/>
    </location>
</feature>
<keyword evidence="10" id="KW-1185">Reference proteome</keyword>
<evidence type="ECO:0000313" key="9">
    <source>
        <dbReference type="EMBL" id="KAL3887909.1"/>
    </source>
</evidence>
<organism evidence="9 10">
    <name type="scientific">Sinanodonta woodiana</name>
    <name type="common">Chinese pond mussel</name>
    <name type="synonym">Anodonta woodiana</name>
    <dbReference type="NCBI Taxonomy" id="1069815"/>
    <lineage>
        <taxon>Eukaryota</taxon>
        <taxon>Metazoa</taxon>
        <taxon>Spiralia</taxon>
        <taxon>Lophotrochozoa</taxon>
        <taxon>Mollusca</taxon>
        <taxon>Bivalvia</taxon>
        <taxon>Autobranchia</taxon>
        <taxon>Heteroconchia</taxon>
        <taxon>Palaeoheterodonta</taxon>
        <taxon>Unionida</taxon>
        <taxon>Unionoidea</taxon>
        <taxon>Unionidae</taxon>
        <taxon>Unioninae</taxon>
        <taxon>Sinanodonta</taxon>
    </lineage>
</organism>
<dbReference type="InterPro" id="IPR017907">
    <property type="entry name" value="Znf_RING_CS"/>
</dbReference>
<reference evidence="9 10" key="1">
    <citation type="submission" date="2024-11" db="EMBL/GenBank/DDBJ databases">
        <title>Chromosome-level genome assembly of the freshwater bivalve Anodonta woodiana.</title>
        <authorList>
            <person name="Chen X."/>
        </authorList>
    </citation>
    <scope>NUCLEOTIDE SEQUENCE [LARGE SCALE GENOMIC DNA]</scope>
    <source>
        <strain evidence="9">MN2024</strain>
        <tissue evidence="9">Gills</tissue>
    </source>
</reference>
<dbReference type="InterPro" id="IPR027370">
    <property type="entry name" value="Znf-RING_euk"/>
</dbReference>
<dbReference type="Proteomes" id="UP001634394">
    <property type="component" value="Unassembled WGS sequence"/>
</dbReference>
<dbReference type="InterPro" id="IPR013083">
    <property type="entry name" value="Znf_RING/FYVE/PHD"/>
</dbReference>
<dbReference type="SUPFAM" id="SSF101898">
    <property type="entry name" value="NHL repeat"/>
    <property type="match status" value="1"/>
</dbReference>
<evidence type="ECO:0000313" key="10">
    <source>
        <dbReference type="Proteomes" id="UP001634394"/>
    </source>
</evidence>
<dbReference type="PROSITE" id="PS50089">
    <property type="entry name" value="ZF_RING_2"/>
    <property type="match status" value="1"/>
</dbReference>
<dbReference type="InterPro" id="IPR011042">
    <property type="entry name" value="6-blade_b-propeller_TolB-like"/>
</dbReference>
<dbReference type="Gene3D" id="3.30.160.60">
    <property type="entry name" value="Classic Zinc Finger"/>
    <property type="match status" value="1"/>
</dbReference>
<evidence type="ECO:0000256" key="5">
    <source>
        <dbReference type="PROSITE-ProRule" id="PRU00024"/>
    </source>
</evidence>
<dbReference type="InterPro" id="IPR001841">
    <property type="entry name" value="Znf_RING"/>
</dbReference>
<dbReference type="PANTHER" id="PTHR25462:SF305">
    <property type="entry name" value="RING-TYPE DOMAIN-CONTAINING PROTEIN"/>
    <property type="match status" value="1"/>
</dbReference>
<evidence type="ECO:0000256" key="4">
    <source>
        <dbReference type="ARBA" id="ARBA00022833"/>
    </source>
</evidence>
<keyword evidence="6" id="KW-0175">Coiled coil</keyword>
<dbReference type="AlphaFoldDB" id="A0ABD3XNX6"/>
<dbReference type="InterPro" id="IPR000315">
    <property type="entry name" value="Znf_B-box"/>
</dbReference>
<evidence type="ECO:0000256" key="6">
    <source>
        <dbReference type="SAM" id="Coils"/>
    </source>
</evidence>
<name>A0ABD3XNX6_SINWO</name>
<dbReference type="GO" id="GO:0008270">
    <property type="term" value="F:zinc ion binding"/>
    <property type="evidence" value="ECO:0007669"/>
    <property type="project" value="UniProtKB-KW"/>
</dbReference>
<evidence type="ECO:0000259" key="7">
    <source>
        <dbReference type="PROSITE" id="PS50089"/>
    </source>
</evidence>
<evidence type="ECO:0000259" key="8">
    <source>
        <dbReference type="PROSITE" id="PS50119"/>
    </source>
</evidence>
<dbReference type="SUPFAM" id="SSF57845">
    <property type="entry name" value="B-box zinc-binding domain"/>
    <property type="match status" value="1"/>
</dbReference>
<dbReference type="PROSITE" id="PS50119">
    <property type="entry name" value="ZF_BBOX"/>
    <property type="match status" value="1"/>
</dbReference>
<dbReference type="SUPFAM" id="SSF57850">
    <property type="entry name" value="RING/U-box"/>
    <property type="match status" value="1"/>
</dbReference>
<dbReference type="InterPro" id="IPR047153">
    <property type="entry name" value="TRIM45/56/19-like"/>
</dbReference>
<keyword evidence="1" id="KW-0597">Phosphoprotein</keyword>
<proteinExistence type="predicted"/>
<dbReference type="PROSITE" id="PS00518">
    <property type="entry name" value="ZF_RING_1"/>
    <property type="match status" value="1"/>
</dbReference>
<keyword evidence="4" id="KW-0862">Zinc</keyword>